<protein>
    <recommendedName>
        <fullName evidence="7">Enhancer of polycomb-like protein</fullName>
    </recommendedName>
</protein>
<dbReference type="GO" id="GO:0005634">
    <property type="term" value="C:nucleus"/>
    <property type="evidence" value="ECO:0007669"/>
    <property type="project" value="UniProtKB-SubCell"/>
</dbReference>
<feature type="compositionally biased region" description="Gly residues" evidence="8">
    <location>
        <begin position="417"/>
        <end position="428"/>
    </location>
</feature>
<evidence type="ECO:0000256" key="2">
    <source>
        <dbReference type="ARBA" id="ARBA00008035"/>
    </source>
</evidence>
<evidence type="ECO:0000256" key="3">
    <source>
        <dbReference type="ARBA" id="ARBA00023015"/>
    </source>
</evidence>
<name>R4XFU4_TAPDE</name>
<accession>R4XFU4</accession>
<evidence type="ECO:0000313" key="10">
    <source>
        <dbReference type="EMBL" id="CCG83364.1"/>
    </source>
</evidence>
<gene>
    <name evidence="10" type="ORF">TAPDE_003575</name>
</gene>
<dbReference type="VEuPathDB" id="FungiDB:TAPDE_003575"/>
<proteinExistence type="inferred from homology"/>
<dbReference type="InterPro" id="IPR024943">
    <property type="entry name" value="Enhancer_polycomb"/>
</dbReference>
<keyword evidence="11" id="KW-1185">Reference proteome</keyword>
<evidence type="ECO:0000256" key="4">
    <source>
        <dbReference type="ARBA" id="ARBA00023163"/>
    </source>
</evidence>
<comment type="caution">
    <text evidence="10">The sequence shown here is derived from an EMBL/GenBank/DDBJ whole genome shotgun (WGS) entry which is preliminary data.</text>
</comment>
<dbReference type="AlphaFoldDB" id="R4XFU4"/>
<evidence type="ECO:0000256" key="1">
    <source>
        <dbReference type="ARBA" id="ARBA00004123"/>
    </source>
</evidence>
<dbReference type="Proteomes" id="UP000013776">
    <property type="component" value="Unassembled WGS sequence"/>
</dbReference>
<dbReference type="InterPro" id="IPR019542">
    <property type="entry name" value="Enhancer_polycomb-like_N"/>
</dbReference>
<comment type="similarity">
    <text evidence="2 7">Belongs to the enhancer of polycomb family.</text>
</comment>
<sequence>MSKRTNFRNRKISIKQALSILRANEIEQLDEDLLLQNAAPTVESGVDKEEENETHLVAAMSSSHTKPVYIPTPDASRVVQDYEKRYRKPFPLPNSRIRFSATVEDCEGCPYSMDEQDLEWLEQFNAERKNNTVISEDAFEWIVQQLESTINTKQPFLSTAPDSILSYEELESSFDEETSVAKTHKAFAKFVYPHWRARRVANGGKPIMPLLRYEENSKDDGDPYVCFRRREVRQIRKTRQTGQSATIRLRNLRTEMQSARDLAESVLRREQLKREVLLVDQAIFEKRCRVKDLKRRLSIKGEDEDLVTHKRPKVVEVPAPVAVQRPTRPAARPENDSSLISLDDYFAERELKSSTVIKEQLEALKQKNIGWCDCTNNPYVPIPQSIPSSYFRSIRTYYVTESGGKGGKGGKGKGGKGGKSSSGGGGKGKGGKSKRGARRTMFRQRIGRGGRLLVDRRRMMNDWEKKNDRWIFDGESDPEDEGIEIDAV</sequence>
<dbReference type="GO" id="GO:0035267">
    <property type="term" value="C:NuA4 histone acetyltransferase complex"/>
    <property type="evidence" value="ECO:0007669"/>
    <property type="project" value="InterPro"/>
</dbReference>
<evidence type="ECO:0000256" key="6">
    <source>
        <dbReference type="ARBA" id="ARBA00025513"/>
    </source>
</evidence>
<organism evidence="10 11">
    <name type="scientific">Taphrina deformans (strain PYCC 5710 / ATCC 11124 / CBS 356.35 / IMI 108563 / JCM 9778 / NBRC 8474)</name>
    <name type="common">Peach leaf curl fungus</name>
    <name type="synonym">Lalaria deformans</name>
    <dbReference type="NCBI Taxonomy" id="1097556"/>
    <lineage>
        <taxon>Eukaryota</taxon>
        <taxon>Fungi</taxon>
        <taxon>Dikarya</taxon>
        <taxon>Ascomycota</taxon>
        <taxon>Taphrinomycotina</taxon>
        <taxon>Taphrinomycetes</taxon>
        <taxon>Taphrinales</taxon>
        <taxon>Taphrinaceae</taxon>
        <taxon>Taphrina</taxon>
    </lineage>
</organism>
<dbReference type="EMBL" id="CAHR02000141">
    <property type="protein sequence ID" value="CCG83364.1"/>
    <property type="molecule type" value="Genomic_DNA"/>
</dbReference>
<dbReference type="Pfam" id="PF10513">
    <property type="entry name" value="EPL1"/>
    <property type="match status" value="1"/>
</dbReference>
<feature type="domain" description="Enhancer of polycomb-like N-terminal" evidence="9">
    <location>
        <begin position="8"/>
        <end position="148"/>
    </location>
</feature>
<dbReference type="OrthoDB" id="435275at2759"/>
<feature type="region of interest" description="Disordered" evidence="8">
    <location>
        <begin position="402"/>
        <end position="442"/>
    </location>
</feature>
<dbReference type="STRING" id="1097556.R4XFU4"/>
<evidence type="ECO:0000313" key="11">
    <source>
        <dbReference type="Proteomes" id="UP000013776"/>
    </source>
</evidence>
<evidence type="ECO:0000259" key="9">
    <source>
        <dbReference type="Pfam" id="PF10513"/>
    </source>
</evidence>
<feature type="region of interest" description="Disordered" evidence="8">
    <location>
        <begin position="469"/>
        <end position="488"/>
    </location>
</feature>
<feature type="compositionally biased region" description="Acidic residues" evidence="8">
    <location>
        <begin position="474"/>
        <end position="488"/>
    </location>
</feature>
<feature type="compositionally biased region" description="Basic residues" evidence="8">
    <location>
        <begin position="429"/>
        <end position="442"/>
    </location>
</feature>
<keyword evidence="5 7" id="KW-0539">Nucleus</keyword>
<keyword evidence="3 7" id="KW-0805">Transcription regulation</keyword>
<evidence type="ECO:0000256" key="7">
    <source>
        <dbReference type="RuleBase" id="RU361124"/>
    </source>
</evidence>
<dbReference type="PANTHER" id="PTHR14898">
    <property type="entry name" value="ENHANCER OF POLYCOMB"/>
    <property type="match status" value="1"/>
</dbReference>
<keyword evidence="4 7" id="KW-0804">Transcription</keyword>
<dbReference type="eggNOG" id="KOG2261">
    <property type="taxonomic scope" value="Eukaryota"/>
</dbReference>
<comment type="subcellular location">
    <subcellularLocation>
        <location evidence="1 7">Nucleus</location>
    </subcellularLocation>
</comment>
<comment type="function">
    <text evidence="6">Component of the NuA4 histone acetyltransferase complex which is involved in transcriptional activation of selected genes principally by acetylation of nucleosomal histone H4 and H2A. The NuA4 complex is also involved in DNA repair. Involved in gene silencing by neighboring heterochromatin, blockage of the silencing spreading along the chromosome, and required for cell cycle progression through G2/M.</text>
</comment>
<dbReference type="GO" id="GO:0006357">
    <property type="term" value="P:regulation of transcription by RNA polymerase II"/>
    <property type="evidence" value="ECO:0007669"/>
    <property type="project" value="InterPro"/>
</dbReference>
<reference evidence="10 11" key="1">
    <citation type="journal article" date="2013" name="MBio">
        <title>Genome sequencing of the plant pathogen Taphrina deformans, the causal agent of peach leaf curl.</title>
        <authorList>
            <person name="Cisse O.H."/>
            <person name="Almeida J.M.G.C.F."/>
            <person name="Fonseca A."/>
            <person name="Kumar A.A."/>
            <person name="Salojaervi J."/>
            <person name="Overmyer K."/>
            <person name="Hauser P.M."/>
            <person name="Pagni M."/>
        </authorList>
    </citation>
    <scope>NUCLEOTIDE SEQUENCE [LARGE SCALE GENOMIC DNA]</scope>
    <source>
        <strain evidence="11">PYCC 5710 / ATCC 11124 / CBS 356.35 / IMI 108563 / JCM 9778 / NBRC 8474</strain>
    </source>
</reference>
<evidence type="ECO:0000256" key="5">
    <source>
        <dbReference type="ARBA" id="ARBA00023242"/>
    </source>
</evidence>
<evidence type="ECO:0000256" key="8">
    <source>
        <dbReference type="SAM" id="MobiDB-lite"/>
    </source>
</evidence>